<dbReference type="EC" id="2.7.1.40" evidence="3"/>
<keyword evidence="4 13" id="KW-0808">Transferase</keyword>
<keyword evidence="6" id="KW-0547">Nucleotide-binding</keyword>
<dbReference type="PANTHER" id="PTHR11817">
    <property type="entry name" value="PYRUVATE KINASE"/>
    <property type="match status" value="1"/>
</dbReference>
<keyword evidence="11 13" id="KW-0670">Pyruvate</keyword>
<evidence type="ECO:0000256" key="4">
    <source>
        <dbReference type="ARBA" id="ARBA00022679"/>
    </source>
</evidence>
<evidence type="ECO:0000256" key="1">
    <source>
        <dbReference type="ARBA" id="ARBA00004997"/>
    </source>
</evidence>
<evidence type="ECO:0000313" key="14">
    <source>
        <dbReference type="Proteomes" id="UP000254633"/>
    </source>
</evidence>
<dbReference type="GO" id="GO:0005524">
    <property type="term" value="F:ATP binding"/>
    <property type="evidence" value="ECO:0007669"/>
    <property type="project" value="UniProtKB-KW"/>
</dbReference>
<reference evidence="13 14" key="1">
    <citation type="submission" date="2018-06" db="EMBL/GenBank/DDBJ databases">
        <authorList>
            <consortium name="Pathogen Informatics"/>
            <person name="Doyle S."/>
        </authorList>
    </citation>
    <scope>NUCLEOTIDE SEQUENCE [LARGE SCALE GENOMIC DNA]</scope>
    <source>
        <strain evidence="13 14">NCTC10060</strain>
    </source>
</reference>
<dbReference type="GO" id="GO:0004743">
    <property type="term" value="F:pyruvate kinase activity"/>
    <property type="evidence" value="ECO:0007669"/>
    <property type="project" value="UniProtKB-EC"/>
</dbReference>
<dbReference type="GO" id="GO:0030955">
    <property type="term" value="F:potassium ion binding"/>
    <property type="evidence" value="ECO:0007669"/>
    <property type="project" value="InterPro"/>
</dbReference>
<dbReference type="SUPFAM" id="SSF51621">
    <property type="entry name" value="Phosphoenolpyruvate/pyruvate domain"/>
    <property type="match status" value="1"/>
</dbReference>
<sequence length="84" mass="9556">MKKTKIVCTIGPKTESEEMLTKMLDAGMNVMRLNFSHGDYAEHGQRIQNLRNVMSKTGKKPLFCLILKDQKSAPLNWRAATTFL</sequence>
<dbReference type="InterPro" id="IPR015813">
    <property type="entry name" value="Pyrv/PenolPyrv_kinase-like_dom"/>
</dbReference>
<evidence type="ECO:0000256" key="10">
    <source>
        <dbReference type="ARBA" id="ARBA00023152"/>
    </source>
</evidence>
<dbReference type="InterPro" id="IPR001697">
    <property type="entry name" value="Pyr_Knase"/>
</dbReference>
<evidence type="ECO:0000256" key="5">
    <source>
        <dbReference type="ARBA" id="ARBA00022723"/>
    </source>
</evidence>
<dbReference type="EMBL" id="UGXH01000003">
    <property type="protein sequence ID" value="SUG55445.1"/>
    <property type="molecule type" value="Genomic_DNA"/>
</dbReference>
<protein>
    <recommendedName>
        <fullName evidence="3">pyruvate kinase</fullName>
        <ecNumber evidence="3">2.7.1.40</ecNumber>
    </recommendedName>
</protein>
<evidence type="ECO:0000256" key="2">
    <source>
        <dbReference type="ARBA" id="ARBA00008663"/>
    </source>
</evidence>
<comment type="similarity">
    <text evidence="2">Belongs to the pyruvate kinase family.</text>
</comment>
<evidence type="ECO:0000259" key="12">
    <source>
        <dbReference type="Pfam" id="PF00224"/>
    </source>
</evidence>
<evidence type="ECO:0000256" key="8">
    <source>
        <dbReference type="ARBA" id="ARBA00022840"/>
    </source>
</evidence>
<dbReference type="UniPathway" id="UPA00109">
    <property type="reaction ID" value="UER00188"/>
</dbReference>
<keyword evidence="10" id="KW-0324">Glycolysis</keyword>
<dbReference type="GO" id="GO:0016301">
    <property type="term" value="F:kinase activity"/>
    <property type="evidence" value="ECO:0007669"/>
    <property type="project" value="UniProtKB-KW"/>
</dbReference>
<evidence type="ECO:0000256" key="6">
    <source>
        <dbReference type="ARBA" id="ARBA00022741"/>
    </source>
</evidence>
<dbReference type="Pfam" id="PF00224">
    <property type="entry name" value="PK"/>
    <property type="match status" value="1"/>
</dbReference>
<evidence type="ECO:0000256" key="11">
    <source>
        <dbReference type="ARBA" id="ARBA00023317"/>
    </source>
</evidence>
<keyword evidence="9" id="KW-0460">Magnesium</keyword>
<evidence type="ECO:0000256" key="7">
    <source>
        <dbReference type="ARBA" id="ARBA00022777"/>
    </source>
</evidence>
<dbReference type="AlphaFoldDB" id="A0A379U0H9"/>
<dbReference type="InterPro" id="IPR015793">
    <property type="entry name" value="Pyrv_Knase_brl"/>
</dbReference>
<keyword evidence="5" id="KW-0479">Metal-binding</keyword>
<dbReference type="GO" id="GO:0000287">
    <property type="term" value="F:magnesium ion binding"/>
    <property type="evidence" value="ECO:0007669"/>
    <property type="project" value="InterPro"/>
</dbReference>
<name>A0A379U0H9_SALDZ</name>
<keyword evidence="8" id="KW-0067">ATP-binding</keyword>
<proteinExistence type="inferred from homology"/>
<dbReference type="Gene3D" id="3.20.20.60">
    <property type="entry name" value="Phosphoenolpyruvate-binding domains"/>
    <property type="match status" value="1"/>
</dbReference>
<evidence type="ECO:0000256" key="9">
    <source>
        <dbReference type="ARBA" id="ARBA00022842"/>
    </source>
</evidence>
<evidence type="ECO:0000313" key="13">
    <source>
        <dbReference type="EMBL" id="SUG55445.1"/>
    </source>
</evidence>
<evidence type="ECO:0000256" key="3">
    <source>
        <dbReference type="ARBA" id="ARBA00012142"/>
    </source>
</evidence>
<keyword evidence="7 13" id="KW-0418">Kinase</keyword>
<dbReference type="Proteomes" id="UP000254633">
    <property type="component" value="Unassembled WGS sequence"/>
</dbReference>
<comment type="pathway">
    <text evidence="1">Carbohydrate degradation; glycolysis; pyruvate from D-glyceraldehyde 3-phosphate: step 5/5.</text>
</comment>
<feature type="domain" description="Pyruvate kinase barrel" evidence="12">
    <location>
        <begin position="1"/>
        <end position="73"/>
    </location>
</feature>
<organism evidence="13 14">
    <name type="scientific">Salmonella diarizonae</name>
    <dbReference type="NCBI Taxonomy" id="59204"/>
    <lineage>
        <taxon>Bacteria</taxon>
        <taxon>Pseudomonadati</taxon>
        <taxon>Pseudomonadota</taxon>
        <taxon>Gammaproteobacteria</taxon>
        <taxon>Enterobacterales</taxon>
        <taxon>Enterobacteriaceae</taxon>
        <taxon>Salmonella</taxon>
    </lineage>
</organism>
<gene>
    <name evidence="13" type="primary">pykF_2</name>
    <name evidence="13" type="ORF">NCTC10060_02586</name>
</gene>
<dbReference type="InterPro" id="IPR040442">
    <property type="entry name" value="Pyrv_kinase-like_dom_sf"/>
</dbReference>
<accession>A0A379U0H9</accession>